<evidence type="ECO:0000256" key="1">
    <source>
        <dbReference type="SAM" id="MobiDB-lite"/>
    </source>
</evidence>
<reference evidence="2" key="2">
    <citation type="submission" date="2020-09" db="EMBL/GenBank/DDBJ databases">
        <authorList>
            <person name="Sun Q."/>
            <person name="Ohkuma M."/>
        </authorList>
    </citation>
    <scope>NUCLEOTIDE SEQUENCE</scope>
    <source>
        <strain evidence="2">JCM 17820</strain>
    </source>
</reference>
<dbReference type="EMBL" id="BMOU01000001">
    <property type="protein sequence ID" value="GGN90701.1"/>
    <property type="molecule type" value="Genomic_DNA"/>
</dbReference>
<feature type="region of interest" description="Disordered" evidence="1">
    <location>
        <begin position="25"/>
        <end position="55"/>
    </location>
</feature>
<name>A0A830GJF4_9EURY</name>
<reference evidence="2" key="1">
    <citation type="journal article" date="2014" name="Int. J. Syst. Evol. Microbiol.">
        <title>Complete genome sequence of Corynebacterium casei LMG S-19264T (=DSM 44701T), isolated from a smear-ripened cheese.</title>
        <authorList>
            <consortium name="US DOE Joint Genome Institute (JGI-PGF)"/>
            <person name="Walter F."/>
            <person name="Albersmeier A."/>
            <person name="Kalinowski J."/>
            <person name="Ruckert C."/>
        </authorList>
    </citation>
    <scope>NUCLEOTIDE SEQUENCE</scope>
    <source>
        <strain evidence="2">JCM 17820</strain>
    </source>
</reference>
<gene>
    <name evidence="2" type="ORF">GCM10009030_13010</name>
</gene>
<dbReference type="RefSeq" id="WP_188995638.1">
    <property type="nucleotide sequence ID" value="NZ_BMOU01000001.1"/>
</dbReference>
<dbReference type="InterPro" id="IPR006311">
    <property type="entry name" value="TAT_signal"/>
</dbReference>
<comment type="caution">
    <text evidence="2">The sequence shown here is derived from an EMBL/GenBank/DDBJ whole genome shotgun (WGS) entry which is preliminary data.</text>
</comment>
<sequence>MTMTRRDWLRATGALGVVGLAGCSGSGGSGGGADQPNRTGGETGQSTSAARRPPTADRSLYLGHDIEHVSDNIVSGGVPKDGIPAIDDPKFGPASAAPLDPGDPVFGVVRDGKAKAYPQRILVYHEVVNDTIAGDPVAVTYCPLTGTAQGFDRGPVEFGVSGRLVNSNLTMYDRGTDSWWPQVLATAVRGEMQGATLREFRVVWTTWEAWQTEHPDTVVLTEDTGFQRRYGTDPYGSYNPKRGYYASAQTLFAPLESDDRVDPKRVVLGTRTTEGALTFDKETLLTDRVRTGDIGGTQYVAVADDALSTGYVYANPESVSVNAVEDGYRVGGETYTADSLPLERSLAFDGMWFAWAGFYPGVDYVR</sequence>
<dbReference type="PROSITE" id="PS51257">
    <property type="entry name" value="PROKAR_LIPOPROTEIN"/>
    <property type="match status" value="1"/>
</dbReference>
<organism evidence="2 3">
    <name type="scientific">Haloarcula pellucida</name>
    <dbReference type="NCBI Taxonomy" id="1427151"/>
    <lineage>
        <taxon>Archaea</taxon>
        <taxon>Methanobacteriati</taxon>
        <taxon>Methanobacteriota</taxon>
        <taxon>Stenosarchaea group</taxon>
        <taxon>Halobacteria</taxon>
        <taxon>Halobacteriales</taxon>
        <taxon>Haloarculaceae</taxon>
        <taxon>Haloarcula</taxon>
    </lineage>
</organism>
<protein>
    <recommendedName>
        <fullName evidence="4">DUF3179 domain-containing protein</fullName>
    </recommendedName>
</protein>
<proteinExistence type="predicted"/>
<evidence type="ECO:0008006" key="4">
    <source>
        <dbReference type="Google" id="ProtNLM"/>
    </source>
</evidence>
<dbReference type="InterPro" id="IPR021516">
    <property type="entry name" value="DUF3179"/>
</dbReference>
<dbReference type="Proteomes" id="UP000605784">
    <property type="component" value="Unassembled WGS sequence"/>
</dbReference>
<dbReference type="PROSITE" id="PS51318">
    <property type="entry name" value="TAT"/>
    <property type="match status" value="1"/>
</dbReference>
<keyword evidence="3" id="KW-1185">Reference proteome</keyword>
<accession>A0A830GJF4</accession>
<feature type="compositionally biased region" description="Polar residues" evidence="1">
    <location>
        <begin position="36"/>
        <end position="49"/>
    </location>
</feature>
<evidence type="ECO:0000313" key="3">
    <source>
        <dbReference type="Proteomes" id="UP000605784"/>
    </source>
</evidence>
<evidence type="ECO:0000313" key="2">
    <source>
        <dbReference type="EMBL" id="GGN90701.1"/>
    </source>
</evidence>
<dbReference type="Pfam" id="PF11376">
    <property type="entry name" value="DUF3179"/>
    <property type="match status" value="1"/>
</dbReference>
<dbReference type="AlphaFoldDB" id="A0A830GJF4"/>